<dbReference type="eggNOG" id="ENOG502QQK4">
    <property type="taxonomic scope" value="Eukaryota"/>
</dbReference>
<dbReference type="InterPro" id="IPR046342">
    <property type="entry name" value="CBS_dom_sf"/>
</dbReference>
<sequence length="418" mass="43222">MAASLLSHVVSDLCIGKPPARMLPPSTPVAAALAALRTGDDPFVFVEADHEALHSRGKKTATGCVVIKVSVADVLCYVCGDADSLSEPAAALGRPVSALAAAVQAAGGGDHHGAAFRVDSHTSLLDAIDALLSNDAQTLLVPLHARAARSRKHHHVQVSGCSPANLAAPAADYCVLTREDIVRHLFSYSISLFAPVAARTVASLGLVRRDVHAVHADDDALDAIPLLRRSIADGTAVAVVADDDALVGEICPGVLGSCDIESASAAFAALSAGDVMTYIDCSLSPPEFLLRSIRAQLKGRGLDAMADLMDAADDAASSLPLSPSSSSSASSDEDSPFGRARRARRSSSGSFRWRSTEDVAACHAGSSLVAVMAQALAHRVGYVWVVDEVSGALTGVVSFADVLAVLREHLRAGETQMN</sequence>
<reference evidence="6" key="1">
    <citation type="submission" date="2015-04" db="UniProtKB">
        <authorList>
            <consortium name="EnsemblPlants"/>
        </authorList>
    </citation>
    <scope>IDENTIFICATION</scope>
</reference>
<dbReference type="PROSITE" id="PS51371">
    <property type="entry name" value="CBS"/>
    <property type="match status" value="1"/>
</dbReference>
<dbReference type="InterPro" id="IPR050511">
    <property type="entry name" value="AMPK_gamma/SDS23_families"/>
</dbReference>
<dbReference type="EnsemblPlants" id="OMERI02G24920.1">
    <property type="protein sequence ID" value="OMERI02G24920.1"/>
    <property type="gene ID" value="OMERI02G24920"/>
</dbReference>
<dbReference type="AlphaFoldDB" id="A0A0E0CNY2"/>
<dbReference type="PANTHER" id="PTHR13780">
    <property type="entry name" value="AMP-ACTIVATED PROTEIN KINASE, GAMMA REGULATORY SUBUNIT"/>
    <property type="match status" value="1"/>
</dbReference>
<feature type="region of interest" description="Disordered" evidence="4">
    <location>
        <begin position="316"/>
        <end position="343"/>
    </location>
</feature>
<dbReference type="STRING" id="40149.A0A0E0CNY2"/>
<proteinExistence type="predicted"/>
<protein>
    <recommendedName>
        <fullName evidence="5">CBS domain-containing protein</fullName>
    </recommendedName>
</protein>
<dbReference type="Gene3D" id="3.10.580.10">
    <property type="entry name" value="CBS-domain"/>
    <property type="match status" value="1"/>
</dbReference>
<dbReference type="HOGENOM" id="CLU_056468_0_0_1"/>
<organism evidence="6">
    <name type="scientific">Oryza meridionalis</name>
    <dbReference type="NCBI Taxonomy" id="40149"/>
    <lineage>
        <taxon>Eukaryota</taxon>
        <taxon>Viridiplantae</taxon>
        <taxon>Streptophyta</taxon>
        <taxon>Embryophyta</taxon>
        <taxon>Tracheophyta</taxon>
        <taxon>Spermatophyta</taxon>
        <taxon>Magnoliopsida</taxon>
        <taxon>Liliopsida</taxon>
        <taxon>Poales</taxon>
        <taxon>Poaceae</taxon>
        <taxon>BOP clade</taxon>
        <taxon>Oryzoideae</taxon>
        <taxon>Oryzeae</taxon>
        <taxon>Oryzinae</taxon>
        <taxon>Oryza</taxon>
    </lineage>
</organism>
<keyword evidence="1" id="KW-0677">Repeat</keyword>
<feature type="domain" description="CBS" evidence="5">
    <location>
        <begin position="355"/>
        <end position="415"/>
    </location>
</feature>
<name>A0A0E0CNY2_9ORYZ</name>
<dbReference type="Pfam" id="PF00571">
    <property type="entry name" value="CBS"/>
    <property type="match status" value="1"/>
</dbReference>
<keyword evidence="2 3" id="KW-0129">CBS domain</keyword>
<dbReference type="InterPro" id="IPR000644">
    <property type="entry name" value="CBS_dom"/>
</dbReference>
<feature type="compositionally biased region" description="Low complexity" evidence="4">
    <location>
        <begin position="316"/>
        <end position="330"/>
    </location>
</feature>
<dbReference type="Proteomes" id="UP000008021">
    <property type="component" value="Chromosome 2"/>
</dbReference>
<evidence type="ECO:0000256" key="1">
    <source>
        <dbReference type="ARBA" id="ARBA00022737"/>
    </source>
</evidence>
<evidence type="ECO:0000313" key="6">
    <source>
        <dbReference type="EnsemblPlants" id="OMERI02G24920.1"/>
    </source>
</evidence>
<evidence type="ECO:0000259" key="5">
    <source>
        <dbReference type="PROSITE" id="PS51371"/>
    </source>
</evidence>
<dbReference type="Gramene" id="OMERI02G24920.1">
    <property type="protein sequence ID" value="OMERI02G24920.1"/>
    <property type="gene ID" value="OMERI02G24920"/>
</dbReference>
<dbReference type="SUPFAM" id="SSF54631">
    <property type="entry name" value="CBS-domain pair"/>
    <property type="match status" value="1"/>
</dbReference>
<dbReference type="PANTHER" id="PTHR13780:SF56">
    <property type="entry name" value="OS04G0679600 PROTEIN"/>
    <property type="match status" value="1"/>
</dbReference>
<evidence type="ECO:0000256" key="3">
    <source>
        <dbReference type="PROSITE-ProRule" id="PRU00703"/>
    </source>
</evidence>
<dbReference type="GO" id="GO:0005737">
    <property type="term" value="C:cytoplasm"/>
    <property type="evidence" value="ECO:0007669"/>
    <property type="project" value="TreeGrafter"/>
</dbReference>
<dbReference type="GO" id="GO:0005634">
    <property type="term" value="C:nucleus"/>
    <property type="evidence" value="ECO:0007669"/>
    <property type="project" value="TreeGrafter"/>
</dbReference>
<reference evidence="6" key="2">
    <citation type="submission" date="2018-05" db="EMBL/GenBank/DDBJ databases">
        <title>OmerRS3 (Oryza meridionalis Reference Sequence Version 3).</title>
        <authorList>
            <person name="Zhang J."/>
            <person name="Kudrna D."/>
            <person name="Lee S."/>
            <person name="Talag J."/>
            <person name="Welchert J."/>
            <person name="Wing R.A."/>
        </authorList>
    </citation>
    <scope>NUCLEOTIDE SEQUENCE [LARGE SCALE GENOMIC DNA]</scope>
    <source>
        <strain evidence="6">cv. OR44</strain>
    </source>
</reference>
<evidence type="ECO:0000313" key="7">
    <source>
        <dbReference type="Proteomes" id="UP000008021"/>
    </source>
</evidence>
<accession>A0A0E0CNY2</accession>
<keyword evidence="7" id="KW-1185">Reference proteome</keyword>
<evidence type="ECO:0000256" key="2">
    <source>
        <dbReference type="ARBA" id="ARBA00023122"/>
    </source>
</evidence>
<evidence type="ECO:0000256" key="4">
    <source>
        <dbReference type="SAM" id="MobiDB-lite"/>
    </source>
</evidence>